<gene>
    <name evidence="2" type="ORF">SAMN05444412_106210</name>
</gene>
<evidence type="ECO:0000256" key="1">
    <source>
        <dbReference type="SAM" id="SignalP"/>
    </source>
</evidence>
<proteinExistence type="predicted"/>
<sequence>MKKSIFGFLAIFLISFSIYAQTDMQPAVKMEKDHSTGEIKLNFLNTIILGSIELGYEQFLSREQSIGVELHLNDRFGYNSQKGNRDFDASSVLVSYNFYFDGNQDAKLYLFPFFKYRFGEFTEAIDGITTVTNLNSGYLGLGAGYKWVFNDKFAFGPYANIARGFSSEVNDRFSAVEFKAGFSVGFRF</sequence>
<dbReference type="EMBL" id="FNQC01000006">
    <property type="protein sequence ID" value="SDZ14911.1"/>
    <property type="molecule type" value="Genomic_DNA"/>
</dbReference>
<keyword evidence="1" id="KW-0732">Signal</keyword>
<dbReference type="Proteomes" id="UP000199663">
    <property type="component" value="Unassembled WGS sequence"/>
</dbReference>
<keyword evidence="3" id="KW-1185">Reference proteome</keyword>
<organism evidence="2 3">
    <name type="scientific">Rhodonellum ikkaensis</name>
    <dbReference type="NCBI Taxonomy" id="336829"/>
    <lineage>
        <taxon>Bacteria</taxon>
        <taxon>Pseudomonadati</taxon>
        <taxon>Bacteroidota</taxon>
        <taxon>Cytophagia</taxon>
        <taxon>Cytophagales</taxon>
        <taxon>Cytophagaceae</taxon>
        <taxon>Rhodonellum</taxon>
    </lineage>
</organism>
<evidence type="ECO:0000313" key="2">
    <source>
        <dbReference type="EMBL" id="SDZ14911.1"/>
    </source>
</evidence>
<protein>
    <recommendedName>
        <fullName evidence="4">DUF3575 domain-containing protein</fullName>
    </recommendedName>
</protein>
<accession>A0A1H3QPA5</accession>
<reference evidence="2 3" key="1">
    <citation type="submission" date="2016-10" db="EMBL/GenBank/DDBJ databases">
        <authorList>
            <person name="Varghese N."/>
            <person name="Submissions S."/>
        </authorList>
    </citation>
    <scope>NUCLEOTIDE SEQUENCE [LARGE SCALE GENOMIC DNA]</scope>
    <source>
        <strain evidence="2 3">DSM 17997</strain>
    </source>
</reference>
<dbReference type="RefSeq" id="WP_019597368.1">
    <property type="nucleotide sequence ID" value="NZ_FNQC01000006.1"/>
</dbReference>
<comment type="caution">
    <text evidence="2">The sequence shown here is derived from an EMBL/GenBank/DDBJ whole genome shotgun (WGS) entry which is preliminary data.</text>
</comment>
<feature type="signal peptide" evidence="1">
    <location>
        <begin position="1"/>
        <end position="20"/>
    </location>
</feature>
<feature type="chain" id="PRO_5045038842" description="DUF3575 domain-containing protein" evidence="1">
    <location>
        <begin position="21"/>
        <end position="188"/>
    </location>
</feature>
<evidence type="ECO:0000313" key="3">
    <source>
        <dbReference type="Proteomes" id="UP000199663"/>
    </source>
</evidence>
<name>A0A1H3QPA5_9BACT</name>
<evidence type="ECO:0008006" key="4">
    <source>
        <dbReference type="Google" id="ProtNLM"/>
    </source>
</evidence>